<dbReference type="AlphaFoldDB" id="A0A2Z4Y6V5"/>
<dbReference type="KEGG" id="schv:BRCON_2190"/>
<evidence type="ECO:0000313" key="1">
    <source>
        <dbReference type="EMBL" id="AXA36967.1"/>
    </source>
</evidence>
<name>A0A2Z4Y6V5_SUMC1</name>
<organism evidence="1 2">
    <name type="scientific">Sumerlaea chitinivorans</name>
    <dbReference type="NCBI Taxonomy" id="2250252"/>
    <lineage>
        <taxon>Bacteria</taxon>
        <taxon>Candidatus Sumerlaeota</taxon>
        <taxon>Candidatus Sumerlaeia</taxon>
        <taxon>Candidatus Sumerlaeales</taxon>
        <taxon>Candidatus Sumerlaeaceae</taxon>
        <taxon>Candidatus Sumerlaea</taxon>
    </lineage>
</organism>
<dbReference type="EMBL" id="CP030759">
    <property type="protein sequence ID" value="AXA36967.1"/>
    <property type="molecule type" value="Genomic_DNA"/>
</dbReference>
<protein>
    <submittedName>
        <fullName evidence="1">Uncharacterized protein</fullName>
    </submittedName>
</protein>
<reference evidence="1 2" key="1">
    <citation type="submission" date="2018-05" db="EMBL/GenBank/DDBJ databases">
        <title>A metagenomic window into the 2 km-deep terrestrial subsurface aquifer revealed taxonomically and functionally diverse microbial community comprising novel uncultured bacterial lineages.</title>
        <authorList>
            <person name="Kadnikov V.V."/>
            <person name="Mardanov A.V."/>
            <person name="Beletsky A.V."/>
            <person name="Banks D."/>
            <person name="Pimenov N.V."/>
            <person name="Frank Y.A."/>
            <person name="Karnachuk O.V."/>
            <person name="Ravin N.V."/>
        </authorList>
    </citation>
    <scope>NUCLEOTIDE SEQUENCE [LARGE SCALE GENOMIC DNA]</scope>
    <source>
        <strain evidence="1">BY</strain>
    </source>
</reference>
<proteinExistence type="predicted"/>
<evidence type="ECO:0000313" key="2">
    <source>
        <dbReference type="Proteomes" id="UP000262583"/>
    </source>
</evidence>
<sequence>MGFRKRGCCVRNRRESQRVCDGDSSGFRVPRDAVLRVLRIPSPFLSVSGVVFTSVLSCLVE</sequence>
<gene>
    <name evidence="1" type="ORF">BRCON_2190</name>
</gene>
<accession>A0A2Z4Y6V5</accession>
<dbReference type="Proteomes" id="UP000262583">
    <property type="component" value="Chromosome"/>
</dbReference>